<dbReference type="AlphaFoldDB" id="A0A7T8H1E3"/>
<evidence type="ECO:0000313" key="1">
    <source>
        <dbReference type="EMBL" id="QQP41683.1"/>
    </source>
</evidence>
<dbReference type="EMBL" id="CP045900">
    <property type="protein sequence ID" value="QQP41683.1"/>
    <property type="molecule type" value="Genomic_DNA"/>
</dbReference>
<accession>A0A7T8H1E3</accession>
<dbReference type="OrthoDB" id="616263at2759"/>
<evidence type="ECO:0000313" key="2">
    <source>
        <dbReference type="Proteomes" id="UP000595437"/>
    </source>
</evidence>
<sequence>LYQTNKRQQVKCCQDLLKLFQDHGEDYLGSHLLVLVLKGLNGAEEDLDGARGGPVLDPLFETDCQEDDDRDGFTC</sequence>
<feature type="non-terminal residue" evidence="1">
    <location>
        <position position="1"/>
    </location>
</feature>
<name>A0A7T8H1E3_CALRO</name>
<organism evidence="1 2">
    <name type="scientific">Caligus rogercresseyi</name>
    <name type="common">Sea louse</name>
    <dbReference type="NCBI Taxonomy" id="217165"/>
    <lineage>
        <taxon>Eukaryota</taxon>
        <taxon>Metazoa</taxon>
        <taxon>Ecdysozoa</taxon>
        <taxon>Arthropoda</taxon>
        <taxon>Crustacea</taxon>
        <taxon>Multicrustacea</taxon>
        <taxon>Hexanauplia</taxon>
        <taxon>Copepoda</taxon>
        <taxon>Siphonostomatoida</taxon>
        <taxon>Caligidae</taxon>
        <taxon>Caligus</taxon>
    </lineage>
</organism>
<protein>
    <submittedName>
        <fullName evidence="1">Uncharacterized protein</fullName>
    </submittedName>
</protein>
<keyword evidence="2" id="KW-1185">Reference proteome</keyword>
<dbReference type="Proteomes" id="UP000595437">
    <property type="component" value="Chromosome 11"/>
</dbReference>
<reference evidence="2" key="1">
    <citation type="submission" date="2021-01" db="EMBL/GenBank/DDBJ databases">
        <title>Caligus Genome Assembly.</title>
        <authorList>
            <person name="Gallardo-Escarate C."/>
        </authorList>
    </citation>
    <scope>NUCLEOTIDE SEQUENCE [LARGE SCALE GENOMIC DNA]</scope>
</reference>
<gene>
    <name evidence="1" type="ORF">FKW44_016135</name>
</gene>
<proteinExistence type="predicted"/>